<dbReference type="InterPro" id="IPR036873">
    <property type="entry name" value="Rhodanese-like_dom_sf"/>
</dbReference>
<comment type="caution">
    <text evidence="2">The sequence shown here is derived from an EMBL/GenBank/DDBJ whole genome shotgun (WGS) entry which is preliminary data.</text>
</comment>
<name>A0A9W6MQM8_9HYPH</name>
<dbReference type="EMBL" id="JAFBCY010000002">
    <property type="protein sequence ID" value="MBM7851773.1"/>
    <property type="molecule type" value="Genomic_DNA"/>
</dbReference>
<dbReference type="PANTHER" id="PTHR47377:SF1">
    <property type="entry name" value="RHODANESE-LIKE DOMAIN-CONTAINING PROTEIN 4, CHLOROPLASTIC"/>
    <property type="match status" value="1"/>
</dbReference>
<dbReference type="InterPro" id="IPR044240">
    <property type="entry name" value="STR4-like"/>
</dbReference>
<dbReference type="InterPro" id="IPR001763">
    <property type="entry name" value="Rhodanese-like_dom"/>
</dbReference>
<evidence type="ECO:0000313" key="3">
    <source>
        <dbReference type="EMBL" id="MBM7851773.1"/>
    </source>
</evidence>
<accession>A0A9W6MQM8</accession>
<organism evidence="2 5">
    <name type="scientific">Methylopila capsulata</name>
    <dbReference type="NCBI Taxonomy" id="61654"/>
    <lineage>
        <taxon>Bacteria</taxon>
        <taxon>Pseudomonadati</taxon>
        <taxon>Pseudomonadota</taxon>
        <taxon>Alphaproteobacteria</taxon>
        <taxon>Hyphomicrobiales</taxon>
        <taxon>Methylopilaceae</taxon>
        <taxon>Methylopila</taxon>
    </lineage>
</organism>
<proteinExistence type="predicted"/>
<evidence type="ECO:0000313" key="4">
    <source>
        <dbReference type="Proteomes" id="UP000758856"/>
    </source>
</evidence>
<keyword evidence="4" id="KW-1185">Reference proteome</keyword>
<evidence type="ECO:0000313" key="2">
    <source>
        <dbReference type="EMBL" id="GLK54835.1"/>
    </source>
</evidence>
<evidence type="ECO:0000259" key="1">
    <source>
        <dbReference type="PROSITE" id="PS50206"/>
    </source>
</evidence>
<dbReference type="PANTHER" id="PTHR47377">
    <property type="entry name" value="RHODANESE-LIKE DOMAIN-CONTAINING PROTEIN 4, CHLOROPLASTIC"/>
    <property type="match status" value="1"/>
</dbReference>
<dbReference type="Gene3D" id="3.40.250.10">
    <property type="entry name" value="Rhodanese-like domain"/>
    <property type="match status" value="1"/>
</dbReference>
<dbReference type="SUPFAM" id="SSF52821">
    <property type="entry name" value="Rhodanese/Cell cycle control phosphatase"/>
    <property type="match status" value="1"/>
</dbReference>
<feature type="domain" description="Rhodanese" evidence="1">
    <location>
        <begin position="24"/>
        <end position="134"/>
    </location>
</feature>
<dbReference type="EMBL" id="BSFF01000001">
    <property type="protein sequence ID" value="GLK54835.1"/>
    <property type="molecule type" value="Genomic_DNA"/>
</dbReference>
<dbReference type="Proteomes" id="UP001143400">
    <property type="component" value="Unassembled WGS sequence"/>
</dbReference>
<dbReference type="Proteomes" id="UP000758856">
    <property type="component" value="Unassembled WGS sequence"/>
</dbReference>
<reference evidence="3 4" key="2">
    <citation type="submission" date="2021-01" db="EMBL/GenBank/DDBJ databases">
        <title>Genomic Encyclopedia of Type Strains, Phase IV (KMG-IV): sequencing the most valuable type-strain genomes for metagenomic binning, comparative biology and taxonomic classification.</title>
        <authorList>
            <person name="Goeker M."/>
        </authorList>
    </citation>
    <scope>NUCLEOTIDE SEQUENCE [LARGE SCALE GENOMIC DNA]</scope>
    <source>
        <strain evidence="3 4">DSM 6130</strain>
    </source>
</reference>
<evidence type="ECO:0000313" key="5">
    <source>
        <dbReference type="Proteomes" id="UP001143400"/>
    </source>
</evidence>
<protein>
    <submittedName>
        <fullName evidence="2 3">Sulfurtransferase</fullName>
    </submittedName>
</protein>
<dbReference type="RefSeq" id="WP_204950171.1">
    <property type="nucleotide sequence ID" value="NZ_BSFF01000001.1"/>
</dbReference>
<dbReference type="AlphaFoldDB" id="A0A9W6MQM8"/>
<sequence>MSQTKGHPYAGDVTPTEAWAALESDGAAAMVDVRTSVEWTFVGVPDLSPLSKRAVLQEWQTFPTMQVEPDFPAKVEGALAAAGATKDAPVFFLCRSGARSQAAAAAMAAAGWTRCYNVAGGFEGPLDQDRHRGAAAGWKAEGLPWIQS</sequence>
<reference evidence="2" key="1">
    <citation type="journal article" date="2014" name="Int. J. Syst. Evol. Microbiol.">
        <title>Complete genome sequence of Corynebacterium casei LMG S-19264T (=DSM 44701T), isolated from a smear-ripened cheese.</title>
        <authorList>
            <consortium name="US DOE Joint Genome Institute (JGI-PGF)"/>
            <person name="Walter F."/>
            <person name="Albersmeier A."/>
            <person name="Kalinowski J."/>
            <person name="Ruckert C."/>
        </authorList>
    </citation>
    <scope>NUCLEOTIDE SEQUENCE</scope>
    <source>
        <strain evidence="2">VKM B-1606</strain>
    </source>
</reference>
<dbReference type="PROSITE" id="PS50206">
    <property type="entry name" value="RHODANESE_3"/>
    <property type="match status" value="1"/>
</dbReference>
<dbReference type="Pfam" id="PF00581">
    <property type="entry name" value="Rhodanese"/>
    <property type="match status" value="1"/>
</dbReference>
<gene>
    <name evidence="2" type="ORF">GCM10008170_08540</name>
    <name evidence="3" type="ORF">JOD31_001998</name>
</gene>
<reference evidence="2" key="3">
    <citation type="submission" date="2023-01" db="EMBL/GenBank/DDBJ databases">
        <authorList>
            <person name="Sun Q."/>
            <person name="Evtushenko L."/>
        </authorList>
    </citation>
    <scope>NUCLEOTIDE SEQUENCE</scope>
    <source>
        <strain evidence="2">VKM B-1606</strain>
    </source>
</reference>
<dbReference type="SMART" id="SM00450">
    <property type="entry name" value="RHOD"/>
    <property type="match status" value="1"/>
</dbReference>